<dbReference type="PANTHER" id="PTHR12308:SF73">
    <property type="entry name" value="ANOCTAMIN"/>
    <property type="match status" value="1"/>
</dbReference>
<evidence type="ECO:0000256" key="2">
    <source>
        <dbReference type="ARBA" id="ARBA00022692"/>
    </source>
</evidence>
<reference evidence="9" key="1">
    <citation type="journal article" date="2016" name="Nat. Commun.">
        <title>Genome analysis of three Pneumocystis species reveals adaptation mechanisms to life exclusively in mammalian hosts.</title>
        <authorList>
            <person name="Ma L."/>
            <person name="Chen Z."/>
            <person name="Huang D.W."/>
            <person name="Kutty G."/>
            <person name="Ishihara M."/>
            <person name="Wang H."/>
            <person name="Abouelleil A."/>
            <person name="Bishop L."/>
            <person name="Davey E."/>
            <person name="Deng R."/>
            <person name="Deng X."/>
            <person name="Fan L."/>
            <person name="Fantoni G."/>
            <person name="Fitzgerald M."/>
            <person name="Gogineni E."/>
            <person name="Goldberg J.M."/>
            <person name="Handley G."/>
            <person name="Hu X."/>
            <person name="Huber C."/>
            <person name="Jiao X."/>
            <person name="Jones K."/>
            <person name="Levin J.Z."/>
            <person name="Liu Y."/>
            <person name="Macdonald P."/>
            <person name="Melnikov A."/>
            <person name="Raley C."/>
            <person name="Sassi M."/>
            <person name="Sherman B.T."/>
            <person name="Song X."/>
            <person name="Sykes S."/>
            <person name="Tran B."/>
            <person name="Walsh L."/>
            <person name="Xia Y."/>
            <person name="Yang J."/>
            <person name="Young S."/>
            <person name="Zeng Q."/>
            <person name="Zheng X."/>
            <person name="Stephens R."/>
            <person name="Nusbaum C."/>
            <person name="Birren B.W."/>
            <person name="Azadi P."/>
            <person name="Lempicki R.A."/>
            <person name="Cuomo C.A."/>
            <person name="Kovacs J.A."/>
        </authorList>
    </citation>
    <scope>NUCLEOTIDE SEQUENCE [LARGE SCALE GENOMIC DNA]</scope>
    <source>
        <strain evidence="9">RU7</strain>
    </source>
</reference>
<evidence type="ECO:0000313" key="9">
    <source>
        <dbReference type="Proteomes" id="UP000053447"/>
    </source>
</evidence>
<evidence type="ECO:0000256" key="4">
    <source>
        <dbReference type="ARBA" id="ARBA00023136"/>
    </source>
</evidence>
<keyword evidence="2 5" id="KW-0812">Transmembrane</keyword>
<feature type="transmembrane region" description="Helical" evidence="5">
    <location>
        <begin position="515"/>
        <end position="541"/>
    </location>
</feature>
<dbReference type="GO" id="GO:0005254">
    <property type="term" value="F:chloride channel activity"/>
    <property type="evidence" value="ECO:0007669"/>
    <property type="project" value="TreeGrafter"/>
</dbReference>
<dbReference type="InterPro" id="IPR049456">
    <property type="entry name" value="Anoctamin_N_fung"/>
</dbReference>
<evidence type="ECO:0000256" key="1">
    <source>
        <dbReference type="ARBA" id="ARBA00004141"/>
    </source>
</evidence>
<accession>A0A0W4ZNM1</accession>
<dbReference type="VEuPathDB" id="FungiDB:T551_01916"/>
<dbReference type="GO" id="GO:0016020">
    <property type="term" value="C:membrane"/>
    <property type="evidence" value="ECO:0007669"/>
    <property type="project" value="UniProtKB-SubCell"/>
</dbReference>
<evidence type="ECO:0000256" key="3">
    <source>
        <dbReference type="ARBA" id="ARBA00022989"/>
    </source>
</evidence>
<evidence type="ECO:0000259" key="7">
    <source>
        <dbReference type="Pfam" id="PF20877"/>
    </source>
</evidence>
<dbReference type="GO" id="GO:0032541">
    <property type="term" value="C:cortical endoplasmic reticulum"/>
    <property type="evidence" value="ECO:0007669"/>
    <property type="project" value="TreeGrafter"/>
</dbReference>
<feature type="transmembrane region" description="Helical" evidence="5">
    <location>
        <begin position="210"/>
        <end position="227"/>
    </location>
</feature>
<comment type="caution">
    <text evidence="8">The sequence shown here is derived from an EMBL/GenBank/DDBJ whole genome shotgun (WGS) entry which is preliminary data.</text>
</comment>
<keyword evidence="4 5" id="KW-0472">Membrane</keyword>
<feature type="transmembrane region" description="Helical" evidence="5">
    <location>
        <begin position="427"/>
        <end position="449"/>
    </location>
</feature>
<dbReference type="Pfam" id="PF20877">
    <property type="entry name" value="Anoctamin_N"/>
    <property type="match status" value="1"/>
</dbReference>
<dbReference type="EMBL" id="LFWA01000008">
    <property type="protein sequence ID" value="KTW29972.1"/>
    <property type="molecule type" value="Genomic_DNA"/>
</dbReference>
<feature type="domain" description="Anoctamin transmembrane" evidence="6">
    <location>
        <begin position="169"/>
        <end position="613"/>
    </location>
</feature>
<sequence length="677" mass="80511">MNNTDEKKELASKDNIISPDYVICFYYDKTLKESLEQFKNLIMRLSEAGLDIEYLNGSIGSLFLFIRCCSARLQTAALVSRHRDWLYGVKSGLPDLYIDKKISSSERLKFIHDIITFPASEGGAGIYPDLNEWKMVKYIFPPHDRIFNRNYIYKIFKKGFISESDLDDIRNHFGEKIAIYFSFIRFYLLCLIFPIVTGFFAHFFLPKYSIIYAIIVNLWCILFIQKWRKIEVRLSIRWGVYGISKIYQKHRRFVGDEIGIYMTTRKNALVSSFWKKIFRKIFFMVFQVVLVTGVVFILIGFFFVDLYFSEIYDGPFQKYLVFIPTIFLAGFVSVFSTLYNKISTYINYYEDYETDIDLESAFIHKIFVINFIICYTALFLISCFYVPFGYYIIPRINIIGIQSIFLTSESIKIKPFVMNPDKLRRQFIYYMITGQVINFFKQWILPFVFKFFFVILERICNIRTSKFTHKNINNYSEKNELLSKVCREAELPEFPLLNNYLELVMQFGYISLFSIIWPLGSVCIFINNVVKVVLDFIRLFFATKRSIPYRTDTIGLWYSKLMFLSWLGSIVMSILIYFHKYFPNDKFFVEILVLLVFVDYLYRIVFNICKKVTRFTQYENLHVLKDEYVLRDAYLAKLMDYLPKDFQNDSQARHNYTKVIETGTTIIMNSFEKYKKA</sequence>
<dbReference type="PANTHER" id="PTHR12308">
    <property type="entry name" value="ANOCTAMIN"/>
    <property type="match status" value="1"/>
</dbReference>
<dbReference type="Pfam" id="PF04547">
    <property type="entry name" value="Anoctamin"/>
    <property type="match status" value="1"/>
</dbReference>
<comment type="subcellular location">
    <subcellularLocation>
        <location evidence="1">Membrane</location>
        <topology evidence="1">Multi-pass membrane protein</topology>
    </subcellularLocation>
</comment>
<feature type="transmembrane region" description="Helical" evidence="5">
    <location>
        <begin position="186"/>
        <end position="204"/>
    </location>
</feature>
<keyword evidence="3 5" id="KW-1133">Transmembrane helix</keyword>
<evidence type="ECO:0008006" key="10">
    <source>
        <dbReference type="Google" id="ProtNLM"/>
    </source>
</evidence>
<organism evidence="8 9">
    <name type="scientific">Pneumocystis jirovecii (strain RU7)</name>
    <name type="common">Human pneumocystis pneumonia agent</name>
    <dbReference type="NCBI Taxonomy" id="1408657"/>
    <lineage>
        <taxon>Eukaryota</taxon>
        <taxon>Fungi</taxon>
        <taxon>Dikarya</taxon>
        <taxon>Ascomycota</taxon>
        <taxon>Taphrinomycotina</taxon>
        <taxon>Pneumocystomycetes</taxon>
        <taxon>Pneumocystaceae</taxon>
        <taxon>Pneumocystis</taxon>
    </lineage>
</organism>
<feature type="transmembrane region" description="Helical" evidence="5">
    <location>
        <begin position="319"/>
        <end position="340"/>
    </location>
</feature>
<dbReference type="GeneID" id="28940434"/>
<feature type="transmembrane region" description="Helical" evidence="5">
    <location>
        <begin position="561"/>
        <end position="581"/>
    </location>
</feature>
<proteinExistence type="predicted"/>
<dbReference type="AlphaFoldDB" id="A0A0W4ZNM1"/>
<evidence type="ECO:0000256" key="5">
    <source>
        <dbReference type="SAM" id="Phobius"/>
    </source>
</evidence>
<evidence type="ECO:0000313" key="8">
    <source>
        <dbReference type="EMBL" id="KTW29972.1"/>
    </source>
</evidence>
<dbReference type="STRING" id="1408657.A0A0W4ZNM1"/>
<keyword evidence="9" id="KW-1185">Reference proteome</keyword>
<feature type="domain" description="Anoctamin alpha-beta plait" evidence="7">
    <location>
        <begin position="19"/>
        <end position="136"/>
    </location>
</feature>
<dbReference type="OrthoDB" id="296386at2759"/>
<feature type="transmembrane region" description="Helical" evidence="5">
    <location>
        <begin position="281"/>
        <end position="304"/>
    </location>
</feature>
<dbReference type="InterPro" id="IPR049452">
    <property type="entry name" value="Anoctamin_TM"/>
</dbReference>
<evidence type="ECO:0000259" key="6">
    <source>
        <dbReference type="Pfam" id="PF04547"/>
    </source>
</evidence>
<dbReference type="RefSeq" id="XP_018229533.1">
    <property type="nucleotide sequence ID" value="XM_018374179.1"/>
</dbReference>
<gene>
    <name evidence="8" type="ORF">T551_01916</name>
</gene>
<dbReference type="InterPro" id="IPR007632">
    <property type="entry name" value="Anoctamin"/>
</dbReference>
<name>A0A0W4ZNM1_PNEJ7</name>
<protein>
    <recommendedName>
        <fullName evidence="10">Anoctamin dimerisation domain-containing protein</fullName>
    </recommendedName>
</protein>
<dbReference type="Proteomes" id="UP000053447">
    <property type="component" value="Unassembled WGS sequence"/>
</dbReference>
<feature type="transmembrane region" description="Helical" evidence="5">
    <location>
        <begin position="587"/>
        <end position="606"/>
    </location>
</feature>
<feature type="transmembrane region" description="Helical" evidence="5">
    <location>
        <begin position="361"/>
        <end position="382"/>
    </location>
</feature>
<feature type="transmembrane region" description="Helical" evidence="5">
    <location>
        <begin position="388"/>
        <end position="406"/>
    </location>
</feature>